<protein>
    <submittedName>
        <fullName evidence="1">Capsid protein</fullName>
    </submittedName>
</protein>
<organism evidence="1">
    <name type="scientific">Cressdnaviricota sp</name>
    <dbReference type="NCBI Taxonomy" id="2748378"/>
    <lineage>
        <taxon>Viruses</taxon>
        <taxon>Monodnaviria</taxon>
        <taxon>Shotokuvirae</taxon>
        <taxon>Cressdnaviricota</taxon>
    </lineage>
</organism>
<name>A0A8E8D8T0_9VIRU</name>
<reference evidence="1" key="1">
    <citation type="submission" date="2020-04" db="EMBL/GenBank/DDBJ databases">
        <authorList>
            <person name="Liu Q."/>
            <person name="Zhang W."/>
        </authorList>
    </citation>
    <scope>NUCLEOTIDE SEQUENCE</scope>
    <source>
        <strain evidence="1">Elk01cre1</strain>
    </source>
</reference>
<evidence type="ECO:0000313" key="1">
    <source>
        <dbReference type="EMBL" id="QWB14894.1"/>
    </source>
</evidence>
<accession>A0A8E8D8T0</accession>
<dbReference type="EMBL" id="MT367278">
    <property type="protein sequence ID" value="QWB14894.1"/>
    <property type="molecule type" value="Genomic_DNA"/>
</dbReference>
<sequence>MAFPSNLSQTATVDFIFFLVQMAYGRRSSRRRAGRRGNRNLSTRRIFGNKSAKAQAKQIYALRKSVNRVRRRCQPEVKEIITPQNTVKAAAYTEAGINQMYHKLEFPVPVLGTGDNQRIGDKVRLLPTTLFLNGLYREITNSSNGIPLYNVITSKGCAMRIVAIQNRISANSTPSITSIFDTFDTTTNAVLTMSNINNPFKKGITTKYMILYDKVFYFNDLKPIKNLKLRIRPRIRSLRWEDDFTYPRGQVFVYVIFGGLQSTSNTLNEADYNQVEFTYWMKLPYTDA</sequence>
<proteinExistence type="predicted"/>